<dbReference type="InterPro" id="IPR043128">
    <property type="entry name" value="Rev_trsase/Diguanyl_cyclase"/>
</dbReference>
<evidence type="ECO:0000259" key="3">
    <source>
        <dbReference type="PROSITE" id="PS50887"/>
    </source>
</evidence>
<dbReference type="InterPro" id="IPR000160">
    <property type="entry name" value="GGDEF_dom"/>
</dbReference>
<dbReference type="PANTHER" id="PTHR45138:SF9">
    <property type="entry name" value="DIGUANYLATE CYCLASE DGCM-RELATED"/>
    <property type="match status" value="1"/>
</dbReference>
<dbReference type="PANTHER" id="PTHR45138">
    <property type="entry name" value="REGULATORY COMPONENTS OF SENSORY TRANSDUCTION SYSTEM"/>
    <property type="match status" value="1"/>
</dbReference>
<comment type="catalytic activity">
    <reaction evidence="2">
        <text>2 GTP = 3',3'-c-di-GMP + 2 diphosphate</text>
        <dbReference type="Rhea" id="RHEA:24898"/>
        <dbReference type="ChEBI" id="CHEBI:33019"/>
        <dbReference type="ChEBI" id="CHEBI:37565"/>
        <dbReference type="ChEBI" id="CHEBI:58805"/>
        <dbReference type="EC" id="2.7.7.65"/>
    </reaction>
</comment>
<comment type="caution">
    <text evidence="4">The sequence shown here is derived from an EMBL/GenBank/DDBJ whole genome shotgun (WGS) entry which is preliminary data.</text>
</comment>
<dbReference type="Gene3D" id="3.30.70.270">
    <property type="match status" value="1"/>
</dbReference>
<dbReference type="PROSITE" id="PS50887">
    <property type="entry name" value="GGDEF"/>
    <property type="match status" value="1"/>
</dbReference>
<evidence type="ECO:0000256" key="1">
    <source>
        <dbReference type="ARBA" id="ARBA00012528"/>
    </source>
</evidence>
<dbReference type="NCBIfam" id="TIGR00254">
    <property type="entry name" value="GGDEF"/>
    <property type="match status" value="1"/>
</dbReference>
<accession>A0A398DZ57</accession>
<dbReference type="InterPro" id="IPR029016">
    <property type="entry name" value="GAF-like_dom_sf"/>
</dbReference>
<dbReference type="CDD" id="cd01949">
    <property type="entry name" value="GGDEF"/>
    <property type="match status" value="1"/>
</dbReference>
<dbReference type="InterPro" id="IPR029787">
    <property type="entry name" value="Nucleotide_cyclase"/>
</dbReference>
<dbReference type="SMART" id="SM00267">
    <property type="entry name" value="GGDEF"/>
    <property type="match status" value="1"/>
</dbReference>
<dbReference type="Pfam" id="PF00990">
    <property type="entry name" value="GGDEF"/>
    <property type="match status" value="1"/>
</dbReference>
<dbReference type="SUPFAM" id="SSF55781">
    <property type="entry name" value="GAF domain-like"/>
    <property type="match status" value="2"/>
</dbReference>
<organism evidence="4 5">
    <name type="scientific">Candidatus Cryosericum septentrionale</name>
    <dbReference type="NCBI Taxonomy" id="2290913"/>
    <lineage>
        <taxon>Bacteria</taxon>
        <taxon>Pseudomonadati</taxon>
        <taxon>Caldisericota/Cryosericota group</taxon>
        <taxon>Candidatus Cryosericota</taxon>
        <taxon>Candidatus Cryosericia</taxon>
        <taxon>Candidatus Cryosericales</taxon>
        <taxon>Candidatus Cryosericaceae</taxon>
        <taxon>Candidatus Cryosericum</taxon>
    </lineage>
</organism>
<dbReference type="EMBL" id="QXIY01000003">
    <property type="protein sequence ID" value="RIE17458.1"/>
    <property type="molecule type" value="Genomic_DNA"/>
</dbReference>
<dbReference type="OrthoDB" id="9759607at2"/>
<dbReference type="Pfam" id="PF13185">
    <property type="entry name" value="GAF_2"/>
    <property type="match status" value="2"/>
</dbReference>
<dbReference type="AlphaFoldDB" id="A0A398DZ57"/>
<sequence>MPRISGGRSGTGEVVAVGPGATTIGLHMNNTTLIRTDELERILLETTPRKAVQRAVDLIAQSILSASVTVMGVDIDQRVHFDAANGIPWSVLRKVEASFNQELPRNIMGIIRGRETCFIEDVGAYPDWRRRAASDIVSYVGFPIIIDRRVVSIINVQTSRQRLKPEDVDALRPLIHLISLIIARYLKEQQSANRENFLSLLHETTLDGVRAASAVEFMNTVVKRIARRLGYQYIALFLYDDETESLILRAQKGYTSEYDGLALCVHDHVGVVVRAFRLRHTVNVSDVSASSFYLRGVPGGRSDLALPLMVGGKVIGVLNLESKKAAAFSREDVRNLTPLAAGVGLMLASMQIKQLLREQALLDGLTGAHNRHAMDGIVVEELERARRHGHDVSFVMLDIDEFKSINDRLGHAEGDRVLETLVTVLRKSLRAIDKVIRYGGDEFLLVLPETSQRETELLLERLRAGIGTQVLTAMGAVHCSSGIATVRGDPEEGDLVQLADKRMYQAKARYRAQLEEDPGY</sequence>
<dbReference type="EC" id="2.7.7.65" evidence="1"/>
<protein>
    <recommendedName>
        <fullName evidence="1">diguanylate cyclase</fullName>
        <ecNumber evidence="1">2.7.7.65</ecNumber>
    </recommendedName>
</protein>
<name>A0A398DZ57_9BACT</name>
<gene>
    <name evidence="4" type="ORF">SMC1_01400</name>
</gene>
<dbReference type="Gene3D" id="3.30.450.40">
    <property type="match status" value="2"/>
</dbReference>
<dbReference type="SUPFAM" id="SSF55073">
    <property type="entry name" value="Nucleotide cyclase"/>
    <property type="match status" value="1"/>
</dbReference>
<evidence type="ECO:0000313" key="4">
    <source>
        <dbReference type="EMBL" id="RIE17458.1"/>
    </source>
</evidence>
<dbReference type="InterPro" id="IPR003018">
    <property type="entry name" value="GAF"/>
</dbReference>
<feature type="domain" description="GGDEF" evidence="3">
    <location>
        <begin position="390"/>
        <end position="520"/>
    </location>
</feature>
<evidence type="ECO:0000256" key="2">
    <source>
        <dbReference type="ARBA" id="ARBA00034247"/>
    </source>
</evidence>
<dbReference type="SMART" id="SM00065">
    <property type="entry name" value="GAF"/>
    <property type="match status" value="2"/>
</dbReference>
<reference evidence="4 5" key="1">
    <citation type="submission" date="2018-09" db="EMBL/GenBank/DDBJ databases">
        <title>Discovery and Ecogenomic Context for Candidatus Cryosericales, a Global Caldiserica Order Active in Thawing Permafrost.</title>
        <authorList>
            <person name="Martinez M.A."/>
            <person name="Woodcroft B.J."/>
            <person name="Ignacio Espinoza J.C."/>
            <person name="Zayed A."/>
            <person name="Singleton C.M."/>
            <person name="Boyd J."/>
            <person name="Li Y.-F."/>
            <person name="Purvine S."/>
            <person name="Maughan H."/>
            <person name="Hodgkins S.B."/>
            <person name="Anderson D."/>
            <person name="Sederholm M."/>
            <person name="Temperton B."/>
            <person name="Saleska S.R."/>
            <person name="Tyson G.W."/>
            <person name="Rich V.I."/>
        </authorList>
    </citation>
    <scope>NUCLEOTIDE SEQUENCE [LARGE SCALE GENOMIC DNA]</scope>
    <source>
        <strain evidence="4 5">SMC1</strain>
    </source>
</reference>
<evidence type="ECO:0000313" key="5">
    <source>
        <dbReference type="Proteomes" id="UP000266113"/>
    </source>
</evidence>
<keyword evidence="5" id="KW-1185">Reference proteome</keyword>
<dbReference type="Proteomes" id="UP000266113">
    <property type="component" value="Unassembled WGS sequence"/>
</dbReference>
<dbReference type="InterPro" id="IPR050469">
    <property type="entry name" value="Diguanylate_Cyclase"/>
</dbReference>
<proteinExistence type="predicted"/>
<dbReference type="GO" id="GO:0052621">
    <property type="term" value="F:diguanylate cyclase activity"/>
    <property type="evidence" value="ECO:0007669"/>
    <property type="project" value="UniProtKB-EC"/>
</dbReference>
<dbReference type="FunFam" id="3.30.70.270:FF:000001">
    <property type="entry name" value="Diguanylate cyclase domain protein"/>
    <property type="match status" value="1"/>
</dbReference>